<dbReference type="GO" id="GO:0004497">
    <property type="term" value="F:monooxygenase activity"/>
    <property type="evidence" value="ECO:0007669"/>
    <property type="project" value="UniProtKB-KW"/>
</dbReference>
<evidence type="ECO:0000259" key="3">
    <source>
        <dbReference type="Pfam" id="PF00296"/>
    </source>
</evidence>
<dbReference type="Proteomes" id="UP000019150">
    <property type="component" value="Chromosome"/>
</dbReference>
<dbReference type="PANTHER" id="PTHR30137">
    <property type="entry name" value="LUCIFERASE-LIKE MONOOXYGENASE"/>
    <property type="match status" value="1"/>
</dbReference>
<sequence>MPKLEFGILLMPSSPRGESFHSRVQESIEQAVAAEEAGFDSCWVPEHHQDKGFIPQSLLVAAAVAARTATIRIGTNISLIGLKHPMQVVEEFYSLDAISGGRAVAGVGLGYQAQDFSMFDRDVRDRVSLYEDALTVLNLAREQEVISYQGRHCSFTDVKVIPRPTQPGGPPILMGTSTRPGARRAARLGDGLLLGGLDGLDGLSTIVEEYITHAEQNGRASSVTLNRWAAVGDSRTAAQAVLEPHAMKAMRYYFRHGATLSAMMPAALRSAWAAARNPADLTFDDFEELFVCGTPDDCVERLELLRKTLRLNRIVLQIRSGGGPAHEVVLDQIRRFGTAVIPHFR</sequence>
<dbReference type="RefSeq" id="WP_025350029.1">
    <property type="nucleotide sequence ID" value="NZ_CP006850.1"/>
</dbReference>
<feature type="domain" description="Luciferase-like" evidence="3">
    <location>
        <begin position="5"/>
        <end position="308"/>
    </location>
</feature>
<dbReference type="OrthoDB" id="5241801at2"/>
<dbReference type="GO" id="GO:0005829">
    <property type="term" value="C:cytosol"/>
    <property type="evidence" value="ECO:0007669"/>
    <property type="project" value="TreeGrafter"/>
</dbReference>
<dbReference type="HOGENOM" id="CLU_027853_3_2_11"/>
<dbReference type="STRING" id="1415166.NONO_c38100"/>
<accession>W5THF6</accession>
<dbReference type="PATRIC" id="fig|1415166.3.peg.3908"/>
<dbReference type="GO" id="GO:0016705">
    <property type="term" value="F:oxidoreductase activity, acting on paired donors, with incorporation or reduction of molecular oxygen"/>
    <property type="evidence" value="ECO:0007669"/>
    <property type="project" value="InterPro"/>
</dbReference>
<dbReference type="Gene3D" id="3.20.20.30">
    <property type="entry name" value="Luciferase-like domain"/>
    <property type="match status" value="1"/>
</dbReference>
<keyword evidence="2 4" id="KW-0503">Monooxygenase</keyword>
<dbReference type="InterPro" id="IPR011251">
    <property type="entry name" value="Luciferase-like_dom"/>
</dbReference>
<proteinExistence type="predicted"/>
<dbReference type="EMBL" id="CP006850">
    <property type="protein sequence ID" value="AHH18594.1"/>
    <property type="molecule type" value="Genomic_DNA"/>
</dbReference>
<dbReference type="KEGG" id="nno:NONO_c38100"/>
<organism evidence="4 5">
    <name type="scientific">Nocardia nova SH22a</name>
    <dbReference type="NCBI Taxonomy" id="1415166"/>
    <lineage>
        <taxon>Bacteria</taxon>
        <taxon>Bacillati</taxon>
        <taxon>Actinomycetota</taxon>
        <taxon>Actinomycetes</taxon>
        <taxon>Mycobacteriales</taxon>
        <taxon>Nocardiaceae</taxon>
        <taxon>Nocardia</taxon>
    </lineage>
</organism>
<protein>
    <submittedName>
        <fullName evidence="4">Luciferase-like monooxygenase</fullName>
    </submittedName>
</protein>
<evidence type="ECO:0000313" key="4">
    <source>
        <dbReference type="EMBL" id="AHH18594.1"/>
    </source>
</evidence>
<evidence type="ECO:0000313" key="5">
    <source>
        <dbReference type="Proteomes" id="UP000019150"/>
    </source>
</evidence>
<dbReference type="InterPro" id="IPR050766">
    <property type="entry name" value="Bact_Lucif_Oxidored"/>
</dbReference>
<dbReference type="SUPFAM" id="SSF51679">
    <property type="entry name" value="Bacterial luciferase-like"/>
    <property type="match status" value="1"/>
</dbReference>
<keyword evidence="5" id="KW-1185">Reference proteome</keyword>
<name>W5THF6_9NOCA</name>
<keyword evidence="1" id="KW-0560">Oxidoreductase</keyword>
<evidence type="ECO:0000256" key="2">
    <source>
        <dbReference type="ARBA" id="ARBA00023033"/>
    </source>
</evidence>
<dbReference type="eggNOG" id="COG2141">
    <property type="taxonomic scope" value="Bacteria"/>
</dbReference>
<reference evidence="4 5" key="1">
    <citation type="journal article" date="2014" name="Appl. Environ. Microbiol.">
        <title>Insights into the Microbial Degradation of Rubber and Gutta-Percha by Analysis of the Complete Genome of Nocardia nova SH22a.</title>
        <authorList>
            <person name="Luo Q."/>
            <person name="Hiessl S."/>
            <person name="Poehlein A."/>
            <person name="Daniel R."/>
            <person name="Steinbuchel A."/>
        </authorList>
    </citation>
    <scope>NUCLEOTIDE SEQUENCE [LARGE SCALE GENOMIC DNA]</scope>
    <source>
        <strain evidence="4">SH22a</strain>
    </source>
</reference>
<dbReference type="PANTHER" id="PTHR30137:SF8">
    <property type="entry name" value="BLR5498 PROTEIN"/>
    <property type="match status" value="1"/>
</dbReference>
<dbReference type="InterPro" id="IPR036661">
    <property type="entry name" value="Luciferase-like_sf"/>
</dbReference>
<dbReference type="Pfam" id="PF00296">
    <property type="entry name" value="Bac_luciferase"/>
    <property type="match status" value="1"/>
</dbReference>
<evidence type="ECO:0000256" key="1">
    <source>
        <dbReference type="ARBA" id="ARBA00023002"/>
    </source>
</evidence>
<dbReference type="AlphaFoldDB" id="W5THF6"/>
<gene>
    <name evidence="4" type="ORF">NONO_c38100</name>
</gene>